<dbReference type="PROSITE" id="PS50181">
    <property type="entry name" value="FBOX"/>
    <property type="match status" value="1"/>
</dbReference>
<dbReference type="PANTHER" id="PTHR31672:SF13">
    <property type="entry name" value="F-BOX PROTEIN CPR30-LIKE"/>
    <property type="match status" value="1"/>
</dbReference>
<evidence type="ECO:0000256" key="1">
    <source>
        <dbReference type="SAM" id="Phobius"/>
    </source>
</evidence>
<dbReference type="Proteomes" id="UP000245207">
    <property type="component" value="Unassembled WGS sequence"/>
</dbReference>
<evidence type="ECO:0000313" key="3">
    <source>
        <dbReference type="EMBL" id="PWA53332.1"/>
    </source>
</evidence>
<name>A0A2U1LWF8_ARTAN</name>
<dbReference type="Pfam" id="PF12937">
    <property type="entry name" value="F-box-like"/>
    <property type="match status" value="1"/>
</dbReference>
<keyword evidence="4" id="KW-1185">Reference proteome</keyword>
<dbReference type="SUPFAM" id="SSF81383">
    <property type="entry name" value="F-box domain"/>
    <property type="match status" value="1"/>
</dbReference>
<evidence type="ECO:0000313" key="4">
    <source>
        <dbReference type="Proteomes" id="UP000245207"/>
    </source>
</evidence>
<dbReference type="Gene3D" id="1.20.1280.50">
    <property type="match status" value="1"/>
</dbReference>
<dbReference type="CDD" id="cd22157">
    <property type="entry name" value="F-box_AtFBW1-like"/>
    <property type="match status" value="1"/>
</dbReference>
<accession>A0A2U1LWF8</accession>
<dbReference type="InterPro" id="IPR017451">
    <property type="entry name" value="F-box-assoc_interact_dom"/>
</dbReference>
<keyword evidence="1" id="KW-0472">Membrane</keyword>
<dbReference type="NCBIfam" id="TIGR01640">
    <property type="entry name" value="F_box_assoc_1"/>
    <property type="match status" value="1"/>
</dbReference>
<sequence length="242" mass="28072">MVDVHIPDEVLYNIFARLPGKSLGRLRCISKYWNRLISDPYFAKLLSRPMILLQFQHLYTIENNVSFHNMARSMVKIPSGFGNINIHYVTVVGTFNGIVLLVLEDTSLCTHMILYNPFTQEYNKVPDPPVRPRVRPPQGLIYESYLYIGFGATPDDFKSVRFFEAEESLNKVESYVFSVKKNSWSKPKYFTKNFRFRNGVGMSLNGFLYWTILSVTTTWLILALDIKKMVLSMINIPNTLIY</sequence>
<comment type="caution">
    <text evidence="3">The sequence shown here is derived from an EMBL/GenBank/DDBJ whole genome shotgun (WGS) entry which is preliminary data.</text>
</comment>
<dbReference type="InterPro" id="IPR001810">
    <property type="entry name" value="F-box_dom"/>
</dbReference>
<proteinExistence type="predicted"/>
<dbReference type="PANTHER" id="PTHR31672">
    <property type="entry name" value="BNACNNG10540D PROTEIN"/>
    <property type="match status" value="1"/>
</dbReference>
<dbReference type="InterPro" id="IPR006527">
    <property type="entry name" value="F-box-assoc_dom_typ1"/>
</dbReference>
<dbReference type="InterPro" id="IPR050796">
    <property type="entry name" value="SCF_F-box_component"/>
</dbReference>
<keyword evidence="1" id="KW-1133">Transmembrane helix</keyword>
<reference evidence="3 4" key="1">
    <citation type="journal article" date="2018" name="Mol. Plant">
        <title>The genome of Artemisia annua provides insight into the evolution of Asteraceae family and artemisinin biosynthesis.</title>
        <authorList>
            <person name="Shen Q."/>
            <person name="Zhang L."/>
            <person name="Liao Z."/>
            <person name="Wang S."/>
            <person name="Yan T."/>
            <person name="Shi P."/>
            <person name="Liu M."/>
            <person name="Fu X."/>
            <person name="Pan Q."/>
            <person name="Wang Y."/>
            <person name="Lv Z."/>
            <person name="Lu X."/>
            <person name="Zhang F."/>
            <person name="Jiang W."/>
            <person name="Ma Y."/>
            <person name="Chen M."/>
            <person name="Hao X."/>
            <person name="Li L."/>
            <person name="Tang Y."/>
            <person name="Lv G."/>
            <person name="Zhou Y."/>
            <person name="Sun X."/>
            <person name="Brodelius P.E."/>
            <person name="Rose J.K.C."/>
            <person name="Tang K."/>
        </authorList>
    </citation>
    <scope>NUCLEOTIDE SEQUENCE [LARGE SCALE GENOMIC DNA]</scope>
    <source>
        <strain evidence="4">cv. Huhao1</strain>
        <tissue evidence="3">Leaf</tissue>
    </source>
</reference>
<dbReference type="STRING" id="35608.A0A2U1LWF8"/>
<dbReference type="OrthoDB" id="591557at2759"/>
<feature type="transmembrane region" description="Helical" evidence="1">
    <location>
        <begin position="207"/>
        <end position="226"/>
    </location>
</feature>
<gene>
    <name evidence="3" type="ORF">CTI12_AA445830</name>
</gene>
<dbReference type="InterPro" id="IPR036047">
    <property type="entry name" value="F-box-like_dom_sf"/>
</dbReference>
<dbReference type="Pfam" id="PF07734">
    <property type="entry name" value="FBA_1"/>
    <property type="match status" value="1"/>
</dbReference>
<dbReference type="EMBL" id="PKPP01007455">
    <property type="protein sequence ID" value="PWA53332.1"/>
    <property type="molecule type" value="Genomic_DNA"/>
</dbReference>
<organism evidence="3 4">
    <name type="scientific">Artemisia annua</name>
    <name type="common">Sweet wormwood</name>
    <dbReference type="NCBI Taxonomy" id="35608"/>
    <lineage>
        <taxon>Eukaryota</taxon>
        <taxon>Viridiplantae</taxon>
        <taxon>Streptophyta</taxon>
        <taxon>Embryophyta</taxon>
        <taxon>Tracheophyta</taxon>
        <taxon>Spermatophyta</taxon>
        <taxon>Magnoliopsida</taxon>
        <taxon>eudicotyledons</taxon>
        <taxon>Gunneridae</taxon>
        <taxon>Pentapetalae</taxon>
        <taxon>asterids</taxon>
        <taxon>campanulids</taxon>
        <taxon>Asterales</taxon>
        <taxon>Asteraceae</taxon>
        <taxon>Asteroideae</taxon>
        <taxon>Anthemideae</taxon>
        <taxon>Artemisiinae</taxon>
        <taxon>Artemisia</taxon>
    </lineage>
</organism>
<dbReference type="SMART" id="SM00256">
    <property type="entry name" value="FBOX"/>
    <property type="match status" value="1"/>
</dbReference>
<dbReference type="AlphaFoldDB" id="A0A2U1LWF8"/>
<evidence type="ECO:0000259" key="2">
    <source>
        <dbReference type="PROSITE" id="PS50181"/>
    </source>
</evidence>
<protein>
    <submittedName>
        <fullName evidence="3">F-box domain-containing protein</fullName>
    </submittedName>
</protein>
<feature type="domain" description="F-box" evidence="2">
    <location>
        <begin position="1"/>
        <end position="45"/>
    </location>
</feature>
<keyword evidence="1" id="KW-0812">Transmembrane</keyword>